<gene>
    <name evidence="8" type="ORF">ABOM_001605</name>
</gene>
<comment type="similarity">
    <text evidence="5">Belongs to the SAT4 family.</text>
</comment>
<feature type="transmembrane region" description="Helical" evidence="6">
    <location>
        <begin position="84"/>
        <end position="102"/>
    </location>
</feature>
<dbReference type="GeneID" id="34444995"/>
<proteinExistence type="inferred from homology"/>
<dbReference type="EMBL" id="LYCR01000006">
    <property type="protein sequence ID" value="OGM49852.1"/>
    <property type="molecule type" value="Genomic_DNA"/>
</dbReference>
<evidence type="ECO:0000259" key="7">
    <source>
        <dbReference type="Pfam" id="PF20684"/>
    </source>
</evidence>
<feature type="transmembrane region" description="Helical" evidence="6">
    <location>
        <begin position="194"/>
        <end position="211"/>
    </location>
</feature>
<dbReference type="RefSeq" id="XP_022393569.1">
    <property type="nucleotide sequence ID" value="XM_022528735.1"/>
</dbReference>
<keyword evidence="2 6" id="KW-0812">Transmembrane</keyword>
<feature type="transmembrane region" description="Helical" evidence="6">
    <location>
        <begin position="12"/>
        <end position="31"/>
    </location>
</feature>
<feature type="transmembrane region" description="Helical" evidence="6">
    <location>
        <begin position="114"/>
        <end position="135"/>
    </location>
</feature>
<evidence type="ECO:0000256" key="2">
    <source>
        <dbReference type="ARBA" id="ARBA00022692"/>
    </source>
</evidence>
<dbReference type="InterPro" id="IPR049326">
    <property type="entry name" value="Rhodopsin_dom_fungi"/>
</dbReference>
<feature type="transmembrane region" description="Helical" evidence="6">
    <location>
        <begin position="163"/>
        <end position="182"/>
    </location>
</feature>
<name>A0A1F8ADU1_9EURO</name>
<comment type="subcellular location">
    <subcellularLocation>
        <location evidence="1">Membrane</location>
        <topology evidence="1">Multi-pass membrane protein</topology>
    </subcellularLocation>
</comment>
<dbReference type="GO" id="GO:0016020">
    <property type="term" value="C:membrane"/>
    <property type="evidence" value="ECO:0007669"/>
    <property type="project" value="UniProtKB-SubCell"/>
</dbReference>
<feature type="domain" description="Rhodopsin" evidence="7">
    <location>
        <begin position="27"/>
        <end position="271"/>
    </location>
</feature>
<keyword evidence="3 6" id="KW-1133">Transmembrane helix</keyword>
<dbReference type="PANTHER" id="PTHR33048:SF163">
    <property type="entry name" value="INTEGRAL MEMBRANE PROTEIN (AFU_ORTHOLOGUE AFUA_8G05510)"/>
    <property type="match status" value="1"/>
</dbReference>
<protein>
    <recommendedName>
        <fullName evidence="7">Rhodopsin domain-containing protein</fullName>
    </recommendedName>
</protein>
<evidence type="ECO:0000256" key="1">
    <source>
        <dbReference type="ARBA" id="ARBA00004141"/>
    </source>
</evidence>
<reference evidence="8 9" key="1">
    <citation type="journal article" date="2016" name="Genome Biol. Evol.">
        <title>Draft genome sequence of an aflatoxigenic Aspergillus species, A. bombycis.</title>
        <authorList>
            <person name="Moore G.G."/>
            <person name="Mack B.M."/>
            <person name="Beltz S.B."/>
            <person name="Gilbert M.K."/>
        </authorList>
    </citation>
    <scope>NUCLEOTIDE SEQUENCE [LARGE SCALE GENOMIC DNA]</scope>
    <source>
        <strain evidence="9">NRRL 26010</strain>
    </source>
</reference>
<dbReference type="PANTHER" id="PTHR33048">
    <property type="entry name" value="PTH11-LIKE INTEGRAL MEMBRANE PROTEIN (AFU_ORTHOLOGUE AFUA_5G11245)"/>
    <property type="match status" value="1"/>
</dbReference>
<dbReference type="Proteomes" id="UP000179179">
    <property type="component" value="Unassembled WGS sequence"/>
</dbReference>
<evidence type="ECO:0000313" key="8">
    <source>
        <dbReference type="EMBL" id="OGM49852.1"/>
    </source>
</evidence>
<evidence type="ECO:0000256" key="3">
    <source>
        <dbReference type="ARBA" id="ARBA00022989"/>
    </source>
</evidence>
<evidence type="ECO:0000256" key="6">
    <source>
        <dbReference type="SAM" id="Phobius"/>
    </source>
</evidence>
<evidence type="ECO:0000256" key="4">
    <source>
        <dbReference type="ARBA" id="ARBA00023136"/>
    </source>
</evidence>
<accession>A0A1F8ADU1</accession>
<dbReference type="InterPro" id="IPR052337">
    <property type="entry name" value="SAT4-like"/>
</dbReference>
<comment type="caution">
    <text evidence="8">The sequence shown here is derived from an EMBL/GenBank/DDBJ whole genome shotgun (WGS) entry which is preliminary data.</text>
</comment>
<organism evidence="8 9">
    <name type="scientific">Aspergillus bombycis</name>
    <dbReference type="NCBI Taxonomy" id="109264"/>
    <lineage>
        <taxon>Eukaryota</taxon>
        <taxon>Fungi</taxon>
        <taxon>Dikarya</taxon>
        <taxon>Ascomycota</taxon>
        <taxon>Pezizomycotina</taxon>
        <taxon>Eurotiomycetes</taxon>
        <taxon>Eurotiomycetidae</taxon>
        <taxon>Eurotiales</taxon>
        <taxon>Aspergillaceae</taxon>
        <taxon>Aspergillus</taxon>
    </lineage>
</organism>
<feature type="transmembrane region" description="Helical" evidence="6">
    <location>
        <begin position="43"/>
        <end position="64"/>
    </location>
</feature>
<keyword evidence="4 6" id="KW-0472">Membrane</keyword>
<evidence type="ECO:0000256" key="5">
    <source>
        <dbReference type="ARBA" id="ARBA00038359"/>
    </source>
</evidence>
<dbReference type="OrthoDB" id="5417844at2759"/>
<dbReference type="Pfam" id="PF20684">
    <property type="entry name" value="Fung_rhodopsin"/>
    <property type="match status" value="1"/>
</dbReference>
<evidence type="ECO:0000313" key="9">
    <source>
        <dbReference type="Proteomes" id="UP000179179"/>
    </source>
</evidence>
<sequence length="338" mass="37649">MGANDRGKTYITVSAVLVALSTVVVGFRIVARWMRTTLGLDDYVICVSIILAYSMLGEAVFWARDGGLGKHMDELKSQCFFANEISYTLLIPSIKISILLLYRRIFTVRKFRIASLITGGLVLSWCLAVLITVFLQCRPIALNWNKTLEGTCIDPKKFFFGNAISNLLIDVVILALPIPMVLQLQLRLTQKLTILGIFLLGGLYDPILRLWKMKAYESSVCVASVMRVVTLDIFETMDTSYSVMEAATWTFVEPCVGIICACLPTLRPLLRTLCCSFSWSTDHSDGPPANYRMHRISSAAKNDSAGRSDREWDHKRFGDEFALMGGNTKVTVNGDDAS</sequence>
<dbReference type="AlphaFoldDB" id="A0A1F8ADU1"/>
<keyword evidence="9" id="KW-1185">Reference proteome</keyword>